<dbReference type="InterPro" id="IPR001991">
    <property type="entry name" value="Na-dicarboxylate_symporter"/>
</dbReference>
<feature type="transmembrane region" description="Helical" evidence="6">
    <location>
        <begin position="326"/>
        <end position="348"/>
    </location>
</feature>
<sequence length="414" mass="43928">MKKNKLGLPAQIVISLILGIVVGLVCYFVEGGPAFTTNYLKPFGTIFVNLLKFIVVPVVLFSMIDGIISMDDMKKVGSVGWKTVAYFMITTAIACVIGLVFANIFRAANLFPTLHLQEGAVWDKATSANFMDTLVNIFPSNMWEAFRTSNMLQVIVIALFFGGAILSAGKKGALCRDIVVSFNEVINRLMAFIISLSPIGVFTMMAWVVATQGAEILGSLALVILCAYLGYIVHAVVVYSASVAVFAKMSPLAFFKGAAAAMIFAFTSTSSTASLPVSKECAEDLGADKDIAAFVLPLGATVNMDGTAIYQCVATIFLATCVGMELTLGQMVTVVVTATLASIGTAGVSGAGMIMLAMVLTAMGIPVDMIMIIYGVDRLFDMGRTCLNVTGDISCSLCVTTWENNRAAKAVPQK</sequence>
<dbReference type="EMBL" id="JACRTB010000005">
    <property type="protein sequence ID" value="MBC8575625.1"/>
    <property type="molecule type" value="Genomic_DNA"/>
</dbReference>
<feature type="transmembrane region" description="Helical" evidence="6">
    <location>
        <begin position="12"/>
        <end position="30"/>
    </location>
</feature>
<dbReference type="RefSeq" id="WP_262399261.1">
    <property type="nucleotide sequence ID" value="NZ_JACRTB010000005.1"/>
</dbReference>
<feature type="transmembrane region" description="Helical" evidence="6">
    <location>
        <begin position="151"/>
        <end position="168"/>
    </location>
</feature>
<keyword evidence="4 6" id="KW-1133">Transmembrane helix</keyword>
<keyword evidence="3 6" id="KW-0812">Transmembrane</keyword>
<keyword evidence="2" id="KW-0813">Transport</keyword>
<feature type="transmembrane region" description="Helical" evidence="6">
    <location>
        <begin position="84"/>
        <end position="105"/>
    </location>
</feature>
<comment type="subcellular location">
    <subcellularLocation>
        <location evidence="1">Membrane</location>
        <topology evidence="1">Multi-pass membrane protein</topology>
    </subcellularLocation>
</comment>
<evidence type="ECO:0000256" key="6">
    <source>
        <dbReference type="SAM" id="Phobius"/>
    </source>
</evidence>
<evidence type="ECO:0000313" key="8">
    <source>
        <dbReference type="Proteomes" id="UP000658131"/>
    </source>
</evidence>
<keyword evidence="5 6" id="KW-0472">Membrane</keyword>
<protein>
    <submittedName>
        <fullName evidence="7">Dicarboxylate/amino acid:cation symporter</fullName>
    </submittedName>
</protein>
<feature type="transmembrane region" description="Helical" evidence="6">
    <location>
        <begin position="253"/>
        <end position="271"/>
    </location>
</feature>
<evidence type="ECO:0000313" key="7">
    <source>
        <dbReference type="EMBL" id="MBC8575625.1"/>
    </source>
</evidence>
<dbReference type="SUPFAM" id="SSF118215">
    <property type="entry name" value="Proton glutamate symport protein"/>
    <property type="match status" value="1"/>
</dbReference>
<dbReference type="Pfam" id="PF00375">
    <property type="entry name" value="SDF"/>
    <property type="match status" value="1"/>
</dbReference>
<dbReference type="Gene3D" id="1.10.3860.10">
    <property type="entry name" value="Sodium:dicarboxylate symporter"/>
    <property type="match status" value="1"/>
</dbReference>
<accession>A0ABR7NGY0</accession>
<dbReference type="InterPro" id="IPR036458">
    <property type="entry name" value="Na:dicarbo_symporter_sf"/>
</dbReference>
<dbReference type="PANTHER" id="PTHR11958">
    <property type="entry name" value="SODIUM/DICARBOXYLATE SYMPORTER-RELATED"/>
    <property type="match status" value="1"/>
</dbReference>
<dbReference type="PRINTS" id="PR00173">
    <property type="entry name" value="EDTRNSPORT"/>
</dbReference>
<dbReference type="InterPro" id="IPR050746">
    <property type="entry name" value="DAACS"/>
</dbReference>
<evidence type="ECO:0000256" key="2">
    <source>
        <dbReference type="ARBA" id="ARBA00022448"/>
    </source>
</evidence>
<proteinExistence type="predicted"/>
<evidence type="ECO:0000256" key="4">
    <source>
        <dbReference type="ARBA" id="ARBA00022989"/>
    </source>
</evidence>
<feature type="transmembrane region" description="Helical" evidence="6">
    <location>
        <begin position="216"/>
        <end position="241"/>
    </location>
</feature>
<reference evidence="7 8" key="1">
    <citation type="submission" date="2020-08" db="EMBL/GenBank/DDBJ databases">
        <title>Genome public.</title>
        <authorList>
            <person name="Liu C."/>
            <person name="Sun Q."/>
        </authorList>
    </citation>
    <scope>NUCLEOTIDE SEQUENCE [LARGE SCALE GENOMIC DNA]</scope>
    <source>
        <strain evidence="7 8">BX1</strain>
    </source>
</reference>
<feature type="transmembrane region" description="Helical" evidence="6">
    <location>
        <begin position="42"/>
        <end position="64"/>
    </location>
</feature>
<dbReference type="PANTHER" id="PTHR11958:SF63">
    <property type="entry name" value="AMINO ACID TRANSPORTER"/>
    <property type="match status" value="1"/>
</dbReference>
<feature type="transmembrane region" description="Helical" evidence="6">
    <location>
        <begin position="291"/>
        <end position="319"/>
    </location>
</feature>
<organism evidence="7 8">
    <name type="scientific">Yanshouia hominis</name>
    <dbReference type="NCBI Taxonomy" id="2763673"/>
    <lineage>
        <taxon>Bacteria</taxon>
        <taxon>Bacillati</taxon>
        <taxon>Bacillota</taxon>
        <taxon>Clostridia</taxon>
        <taxon>Eubacteriales</taxon>
        <taxon>Oscillospiraceae</taxon>
        <taxon>Yanshouia</taxon>
    </lineage>
</organism>
<gene>
    <name evidence="7" type="ORF">H8717_04260</name>
</gene>
<name>A0ABR7NGY0_9FIRM</name>
<dbReference type="Proteomes" id="UP000658131">
    <property type="component" value="Unassembled WGS sequence"/>
</dbReference>
<evidence type="ECO:0000256" key="1">
    <source>
        <dbReference type="ARBA" id="ARBA00004141"/>
    </source>
</evidence>
<feature type="transmembrane region" description="Helical" evidence="6">
    <location>
        <begin position="189"/>
        <end position="210"/>
    </location>
</feature>
<keyword evidence="8" id="KW-1185">Reference proteome</keyword>
<evidence type="ECO:0000256" key="5">
    <source>
        <dbReference type="ARBA" id="ARBA00023136"/>
    </source>
</evidence>
<evidence type="ECO:0000256" key="3">
    <source>
        <dbReference type="ARBA" id="ARBA00022692"/>
    </source>
</evidence>
<comment type="caution">
    <text evidence="7">The sequence shown here is derived from an EMBL/GenBank/DDBJ whole genome shotgun (WGS) entry which is preliminary data.</text>
</comment>
<feature type="transmembrane region" description="Helical" evidence="6">
    <location>
        <begin position="354"/>
        <end position="374"/>
    </location>
</feature>